<organism evidence="1 2">
    <name type="scientific">Halosquirtibacter laminarini</name>
    <dbReference type="NCBI Taxonomy" id="3374600"/>
    <lineage>
        <taxon>Bacteria</taxon>
        <taxon>Pseudomonadati</taxon>
        <taxon>Bacteroidota</taxon>
        <taxon>Bacteroidia</taxon>
        <taxon>Marinilabiliales</taxon>
        <taxon>Prolixibacteraceae</taxon>
        <taxon>Halosquirtibacter</taxon>
    </lineage>
</organism>
<reference evidence="1" key="1">
    <citation type="submission" date="2021-08" db="EMBL/GenBank/DDBJ databases">
        <title>Novel anaerobic bacterium isolated from sea squirt in East Sea, Republic of Korea.</title>
        <authorList>
            <person name="Nguyen T.H."/>
            <person name="Li Z."/>
            <person name="Lee Y.-J."/>
            <person name="Ko J."/>
            <person name="Kim S.-G."/>
        </authorList>
    </citation>
    <scope>NUCLEOTIDE SEQUENCE</scope>
    <source>
        <strain evidence="1">KCTC 25031</strain>
    </source>
</reference>
<gene>
    <name evidence="1" type="ORF">K4L44_07255</name>
</gene>
<name>A0AC61NIR2_9BACT</name>
<evidence type="ECO:0000313" key="1">
    <source>
        <dbReference type="EMBL" id="QZE15621.1"/>
    </source>
</evidence>
<dbReference type="EMBL" id="CP081303">
    <property type="protein sequence ID" value="QZE15621.1"/>
    <property type="molecule type" value="Genomic_DNA"/>
</dbReference>
<sequence>MHKILLSVLFTLFFIRAEAKNDYLPFVKHRKKSARIEESTKPHLNIRKEGTQFVVDYHFDGAFMSRHEALGDMYRLLHIDGLNMSTKVGAPSLPIKSDYFLASKGESISIEMGNLTYCDYEGVDIYPALEQARDTEGAPEPEFEKDREIYEKDAFFPKNIVSISTDQQMRSARILKVNVSPVQYNPKRKILRVYSNLTYKFHRQNDAISLNESDAVASQLKGMAINGEDVIPIANIPNMANGNNKDYILVTTERFRAQAERFASWKACMGHSVEVVSKDTWTVEEVEEAVHSRYHSWNEKPKYLLIIGDYEDVPARKFEATDGDDFYSDLSYVCMDGAADFTPDMAKGRLSVSSVNEAKVVVDKIINYEKYPIEDENFYQNGLNCAQFQDDERDGYATRRFCHTSEDVRDYMINQGYDVQRIYYASRGVNPTHFNNGMFSNGEAIAPELLKANGFQWNGSHQNIKAAIDEGKFYLLHRDHGYAGGTGWAHPEFLTNQIDDLKNGDKLPVVFSINCHTGEFQLKECFAEKFLRKENGGAVAVIAASYYSLSGNNDGLALGMFESIWPNPGFNPSFGHGAGVVGPHPHHFDHATTSLGDVLNLGLLRMDETWAPGNTSRIYTYRLFHLFGDPSMKIWKAKPTKVTATFPENLSCGDQEITVKDISQVGGIITVVQGENILAKKKITQATETLHFDGVDDMSDVMVTISGDQLYPISKSYTITGCHSIPKAKFDVLGSKMSIDNKEGVISFKDRSSYRPNTWLWDFGTDKIEFLEGTTATSQNPKVKYLEKGLYTVSLEVTNDYGSHKITKKDAVALFKEVGAIDCTGATQSLQWFDNLGILSVKIGKQKITSQDASSDKGYQDFTSKTPFYVSPGTNSDMEILITGEEQDGKVYCDFNGDNHFTADEMCYEFEGKQKKVAFLLSIPKDIEICTKLRLRVIVDKASNTIDDACYAPEKGQVEDYALVAMSGIASVLTQEASAIGMNTITIGGRDLGAAMDQVLEKGVVIGKNEDPTLQDIRLASNQKNIDDYQIIVSDLESNTSYHYRAYVINEKGLSYGNEKVVRTYGVLPELRTITVEKNVAYSHRIDLNIIPEESSDQVWGYLLVWSQGDDPIATPQNGKILSNHVIYLQSKEKRFEHLGLNANTQYNYKVYRYVNEGEHIAYEKRGSNSISITTLKEGDYPTAQIKSPVKALSGVMLADLDNRAERAVGGFHNFKAMTANLSPGFPYVLQVEYDCPKDVEDGTIGVWIDLNHDGYLDQSNEIYGSKKANETNGVLSFEMNVSTPVFGPTLLRIAYYDSKSNFSFDQNIGKAHLEDYTINIDPTVKIVGLWKGTYSNQWNEVDNWDDHKVPSSSIDVKIRDGAPNYPVISTKANARSIELSKSGSLNIAEGANLEVDQSIQLDGSLTLASKGKLQVGRNVSLNGTLRLENKAQMVVVKDLSTKGNIFIYGGSLTVGNTLYSDHGSLFLLNEGSFNVDVMAHEIGSDWVKGQYELIKGDFTFRKALFSTSMANSFTKKEVNFIVKEEFGLSEKSWSKGFNGSVKFVESGREHKLVCSKQGSYVHMNSLTVDIGSDVLTLCSRVNNKEIKVDGDVKILSGVVRTYSGMTTLDKLECQSLELTKNATLDLSDANIRIHKDIVGDGNFLSDQARFKFVGDETQHIQSSLNMYSLDHSGTHMLRIEATVKVLDQITARNADIALGENLTFTLGKNGTSNWNDYALEVADDATFRKEIGVEDYTYFDFVLKKSDVKTKYEYWINDGSKQNGWIDFRLQEISKSSIIADHTIPYVIQMNASDSLKKKKVGIQLTLSGFDRQGLAYYLGYKNEGIWDELRLLKDHGFYKEYDSPVIEMTAMTKADAPKVSMTLIDKHHGFIDGDISKAYLYRRDRYSQWAPLEDFHKIDLTGYKDKFFVCFAPSASSISSLGTVDLMKTAKIATSVRIMDGGTTSVYPNPFVSTITVVVHDKQSHTYELVDLCGRVVKYLKVDVKQSFSLESIPPGIYLLRDTQYGSIVKLIKKG</sequence>
<protein>
    <submittedName>
        <fullName evidence="1">T9SS type A sorting domain-containing protein</fullName>
    </submittedName>
</protein>
<evidence type="ECO:0000313" key="2">
    <source>
        <dbReference type="Proteomes" id="UP000826212"/>
    </source>
</evidence>
<proteinExistence type="predicted"/>
<accession>A0AC61NIR2</accession>
<keyword evidence="2" id="KW-1185">Reference proteome</keyword>
<dbReference type="Proteomes" id="UP000826212">
    <property type="component" value="Chromosome"/>
</dbReference>